<accession>A0ABS2NUA3</accession>
<sequence>MGENNVFVKNWPFKPGEKAKLYWIDNPYKLSNKWVLDAYFKGESSFRKLTMDWADIHFLMLETYYQNGNLNCSQKRKDATNQELNLSNIKFNMIEAFLEVEIDGLKKKINTNIFVGYRNGIEYRIPAIEIIRSIICRSRFLLNRIVELDSLSNYFVYEIDNKNNLHINFFDGYERKLLKGEYVKHIAWMITNENILRMFNKVGQSLWSEGNLKYSFLFKDFKIRARINKKGNVVRVLEIMEFKNKIINAKEVYISSKYNKQLKRINSPKLRNYERLKETNDKTIDSKIDGAKNIESDFINTTETVHTYRNDVKVNKINKGEVFIRDTEDENTQTFEVQNEALRTTADTGGMDTARALEYENIDNVNIQGELEEFIEILRLLQQRSNIRSVEVVVDFLPEGKKGKKFAFLSDGITKRRYIVGKIVMNDTIFSLIEIERENRSLSMLLLYSRSNIDWNKVYLSVTLGLVNKSGTWDMKIVSSLQKIWVNANRIRHVAANKNLINKAEHIYNKLMEVH</sequence>
<dbReference type="InterPro" id="IPR041419">
    <property type="entry name" value="TnsE_C"/>
</dbReference>
<gene>
    <name evidence="2" type="ORF">JOC73_002740</name>
</gene>
<dbReference type="EMBL" id="JAFBEE010000026">
    <property type="protein sequence ID" value="MBM7616164.1"/>
    <property type="molecule type" value="Genomic_DNA"/>
</dbReference>
<dbReference type="RefSeq" id="WP_204404117.1">
    <property type="nucleotide sequence ID" value="NZ_JAFBEE010000026.1"/>
</dbReference>
<dbReference type="Proteomes" id="UP001314796">
    <property type="component" value="Unassembled WGS sequence"/>
</dbReference>
<reference evidence="2 3" key="1">
    <citation type="submission" date="2021-01" db="EMBL/GenBank/DDBJ databases">
        <title>Genomic Encyclopedia of Type Strains, Phase IV (KMG-IV): sequencing the most valuable type-strain genomes for metagenomic binning, comparative biology and taxonomic classification.</title>
        <authorList>
            <person name="Goeker M."/>
        </authorList>
    </citation>
    <scope>NUCLEOTIDE SEQUENCE [LARGE SCALE GENOMIC DNA]</scope>
    <source>
        <strain evidence="2 3">DSM 25890</strain>
    </source>
</reference>
<evidence type="ECO:0000313" key="2">
    <source>
        <dbReference type="EMBL" id="MBM7616164.1"/>
    </source>
</evidence>
<organism evidence="2 3">
    <name type="scientific">Alkaliphilus hydrothermalis</name>
    <dbReference type="NCBI Taxonomy" id="1482730"/>
    <lineage>
        <taxon>Bacteria</taxon>
        <taxon>Bacillati</taxon>
        <taxon>Bacillota</taxon>
        <taxon>Clostridia</taxon>
        <taxon>Peptostreptococcales</taxon>
        <taxon>Natronincolaceae</taxon>
        <taxon>Alkaliphilus</taxon>
    </lineage>
</organism>
<evidence type="ECO:0000313" key="3">
    <source>
        <dbReference type="Proteomes" id="UP001314796"/>
    </source>
</evidence>
<feature type="domain" description="TnsE C-terminal" evidence="1">
    <location>
        <begin position="372"/>
        <end position="507"/>
    </location>
</feature>
<proteinExistence type="predicted"/>
<comment type="caution">
    <text evidence="2">The sequence shown here is derived from an EMBL/GenBank/DDBJ whole genome shotgun (WGS) entry which is preliminary data.</text>
</comment>
<keyword evidence="3" id="KW-1185">Reference proteome</keyword>
<name>A0ABS2NUA3_9FIRM</name>
<protein>
    <recommendedName>
        <fullName evidence="1">TnsE C-terminal domain-containing protein</fullName>
    </recommendedName>
</protein>
<dbReference type="Pfam" id="PF18623">
    <property type="entry name" value="TnsE_C"/>
    <property type="match status" value="1"/>
</dbReference>
<evidence type="ECO:0000259" key="1">
    <source>
        <dbReference type="Pfam" id="PF18623"/>
    </source>
</evidence>